<dbReference type="Gramene" id="PHT68440">
    <property type="protein sequence ID" value="PHT68440"/>
    <property type="gene ID" value="T459_27927"/>
</dbReference>
<reference evidence="1 2" key="1">
    <citation type="journal article" date="2014" name="Nat. Genet.">
        <title>Genome sequence of the hot pepper provides insights into the evolution of pungency in Capsicum species.</title>
        <authorList>
            <person name="Kim S."/>
            <person name="Park M."/>
            <person name="Yeom S.I."/>
            <person name="Kim Y.M."/>
            <person name="Lee J.M."/>
            <person name="Lee H.A."/>
            <person name="Seo E."/>
            <person name="Choi J."/>
            <person name="Cheong K."/>
            <person name="Kim K.T."/>
            <person name="Jung K."/>
            <person name="Lee G.W."/>
            <person name="Oh S.K."/>
            <person name="Bae C."/>
            <person name="Kim S.B."/>
            <person name="Lee H.Y."/>
            <person name="Kim S.Y."/>
            <person name="Kim M.S."/>
            <person name="Kang B.C."/>
            <person name="Jo Y.D."/>
            <person name="Yang H.B."/>
            <person name="Jeong H.J."/>
            <person name="Kang W.H."/>
            <person name="Kwon J.K."/>
            <person name="Shin C."/>
            <person name="Lim J.Y."/>
            <person name="Park J.H."/>
            <person name="Huh J.H."/>
            <person name="Kim J.S."/>
            <person name="Kim B.D."/>
            <person name="Cohen O."/>
            <person name="Paran I."/>
            <person name="Suh M.C."/>
            <person name="Lee S.B."/>
            <person name="Kim Y.K."/>
            <person name="Shin Y."/>
            <person name="Noh S.J."/>
            <person name="Park J."/>
            <person name="Seo Y.S."/>
            <person name="Kwon S.Y."/>
            <person name="Kim H.A."/>
            <person name="Park J.M."/>
            <person name="Kim H.J."/>
            <person name="Choi S.B."/>
            <person name="Bosland P.W."/>
            <person name="Reeves G."/>
            <person name="Jo S.H."/>
            <person name="Lee B.W."/>
            <person name="Cho H.T."/>
            <person name="Choi H.S."/>
            <person name="Lee M.S."/>
            <person name="Yu Y."/>
            <person name="Do Choi Y."/>
            <person name="Park B.S."/>
            <person name="van Deynze A."/>
            <person name="Ashrafi H."/>
            <person name="Hill T."/>
            <person name="Kim W.T."/>
            <person name="Pai H.S."/>
            <person name="Ahn H.K."/>
            <person name="Yeam I."/>
            <person name="Giovannoni J.J."/>
            <person name="Rose J.K."/>
            <person name="Sorensen I."/>
            <person name="Lee S.J."/>
            <person name="Kim R.W."/>
            <person name="Choi I.Y."/>
            <person name="Choi B.S."/>
            <person name="Lim J.S."/>
            <person name="Lee Y.H."/>
            <person name="Choi D."/>
        </authorList>
    </citation>
    <scope>NUCLEOTIDE SEQUENCE [LARGE SCALE GENOMIC DNA]</scope>
    <source>
        <strain evidence="2">cv. CM334</strain>
    </source>
</reference>
<evidence type="ECO:0000313" key="1">
    <source>
        <dbReference type="EMBL" id="PHT68440.1"/>
    </source>
</evidence>
<dbReference type="EMBL" id="AYRZ02000011">
    <property type="protein sequence ID" value="PHT68440.1"/>
    <property type="molecule type" value="Genomic_DNA"/>
</dbReference>
<evidence type="ECO:0000313" key="2">
    <source>
        <dbReference type="Proteomes" id="UP000222542"/>
    </source>
</evidence>
<organism evidence="1 2">
    <name type="scientific">Capsicum annuum</name>
    <name type="common">Capsicum pepper</name>
    <dbReference type="NCBI Taxonomy" id="4072"/>
    <lineage>
        <taxon>Eukaryota</taxon>
        <taxon>Viridiplantae</taxon>
        <taxon>Streptophyta</taxon>
        <taxon>Embryophyta</taxon>
        <taxon>Tracheophyta</taxon>
        <taxon>Spermatophyta</taxon>
        <taxon>Magnoliopsida</taxon>
        <taxon>eudicotyledons</taxon>
        <taxon>Gunneridae</taxon>
        <taxon>Pentapetalae</taxon>
        <taxon>asterids</taxon>
        <taxon>lamiids</taxon>
        <taxon>Solanales</taxon>
        <taxon>Solanaceae</taxon>
        <taxon>Solanoideae</taxon>
        <taxon>Capsiceae</taxon>
        <taxon>Capsicum</taxon>
    </lineage>
</organism>
<comment type="caution">
    <text evidence="1">The sequence shown here is derived from an EMBL/GenBank/DDBJ whole genome shotgun (WGS) entry which is preliminary data.</text>
</comment>
<dbReference type="Proteomes" id="UP000222542">
    <property type="component" value="Unassembled WGS sequence"/>
</dbReference>
<gene>
    <name evidence="1" type="ORF">T459_27927</name>
</gene>
<accession>A0A2G2YFE0</accession>
<dbReference type="PANTHER" id="PTHR33977">
    <property type="entry name" value="ZINC ION BINDING PROTEIN"/>
    <property type="match status" value="1"/>
</dbReference>
<dbReference type="STRING" id="4072.A0A2G2YFE0"/>
<proteinExistence type="predicted"/>
<name>A0A2G2YFE0_CAPAN</name>
<protein>
    <submittedName>
        <fullName evidence="1">Uncharacterized protein</fullName>
    </submittedName>
</protein>
<sequence length="82" mass="9516">MWLTTMMILPLASQESSGEIKAYHVKLKFKLYDDSYLRALQRFDWALQIPNAAMTLDSTDNSFGKVLSHKDNNIARLVWNPR</sequence>
<dbReference type="PANTHER" id="PTHR33977:SF2">
    <property type="entry name" value="OS09G0309100 PROTEIN"/>
    <property type="match status" value="1"/>
</dbReference>
<keyword evidence="2" id="KW-1185">Reference proteome</keyword>
<reference evidence="1 2" key="2">
    <citation type="journal article" date="2017" name="Genome Biol.">
        <title>New reference genome sequences of hot pepper reveal the massive evolution of plant disease-resistance genes by retroduplication.</title>
        <authorList>
            <person name="Kim S."/>
            <person name="Park J."/>
            <person name="Yeom S.I."/>
            <person name="Kim Y.M."/>
            <person name="Seo E."/>
            <person name="Kim K.T."/>
            <person name="Kim M.S."/>
            <person name="Lee J.M."/>
            <person name="Cheong K."/>
            <person name="Shin H.S."/>
            <person name="Kim S.B."/>
            <person name="Han K."/>
            <person name="Lee J."/>
            <person name="Park M."/>
            <person name="Lee H.A."/>
            <person name="Lee H.Y."/>
            <person name="Lee Y."/>
            <person name="Oh S."/>
            <person name="Lee J.H."/>
            <person name="Choi E."/>
            <person name="Choi E."/>
            <person name="Lee S.E."/>
            <person name="Jeon J."/>
            <person name="Kim H."/>
            <person name="Choi G."/>
            <person name="Song H."/>
            <person name="Lee J."/>
            <person name="Lee S.C."/>
            <person name="Kwon J.K."/>
            <person name="Lee H.Y."/>
            <person name="Koo N."/>
            <person name="Hong Y."/>
            <person name="Kim R.W."/>
            <person name="Kang W.H."/>
            <person name="Huh J.H."/>
            <person name="Kang B.C."/>
            <person name="Yang T.J."/>
            <person name="Lee Y.H."/>
            <person name="Bennetzen J.L."/>
            <person name="Choi D."/>
        </authorList>
    </citation>
    <scope>NUCLEOTIDE SEQUENCE [LARGE SCALE GENOMIC DNA]</scope>
    <source>
        <strain evidence="2">cv. CM334</strain>
    </source>
</reference>
<dbReference type="AlphaFoldDB" id="A0A2G2YFE0"/>